<dbReference type="EMBL" id="NCTK01000001">
    <property type="protein sequence ID" value="OYQ13553.1"/>
    <property type="molecule type" value="Genomic_DNA"/>
</dbReference>
<sequence length="99" mass="11198">MRLAITPLAEQDLESIADYIAQDNPARAFTFVRDLRGQCERLVLNPPGYRLRPELGDGMRSCAYGRYVIFFVATPDEVIVIRILHGARDLPAVFHPDEP</sequence>
<reference evidence="3 4" key="1">
    <citation type="submission" date="2017-04" db="EMBL/GenBank/DDBJ databases">
        <title>Genome Announcement: Closed genomes of Ralstonia solanacearum strains K60, UW551, and UW700.</title>
        <authorList>
            <person name="Hayes M."/>
            <person name="Macintyre A.M."/>
            <person name="Allen C."/>
        </authorList>
    </citation>
    <scope>NUCLEOTIDE SEQUENCE [LARGE SCALE GENOMIC DNA]</scope>
    <source>
        <strain evidence="3 4">UW25</strain>
    </source>
</reference>
<protein>
    <submittedName>
        <fullName evidence="3">Plasmid stabilization protein</fullName>
    </submittedName>
</protein>
<dbReference type="AlphaFoldDB" id="A0AAP8D499"/>
<dbReference type="Gene3D" id="3.30.2310.20">
    <property type="entry name" value="RelE-like"/>
    <property type="match status" value="1"/>
</dbReference>
<comment type="caution">
    <text evidence="3">The sequence shown here is derived from an EMBL/GenBank/DDBJ whole genome shotgun (WGS) entry which is preliminary data.</text>
</comment>
<dbReference type="Pfam" id="PF05016">
    <property type="entry name" value="ParE_toxin"/>
    <property type="match status" value="1"/>
</dbReference>
<proteinExistence type="inferred from homology"/>
<dbReference type="Proteomes" id="UP000216164">
    <property type="component" value="Unassembled WGS sequence"/>
</dbReference>
<gene>
    <name evidence="3" type="ORF">B7R77_09980</name>
</gene>
<keyword evidence="2" id="KW-1277">Toxin-antitoxin system</keyword>
<dbReference type="InterPro" id="IPR035093">
    <property type="entry name" value="RelE/ParE_toxin_dom_sf"/>
</dbReference>
<name>A0AAP8D499_RALSL</name>
<evidence type="ECO:0000256" key="2">
    <source>
        <dbReference type="ARBA" id="ARBA00022649"/>
    </source>
</evidence>
<evidence type="ECO:0000256" key="1">
    <source>
        <dbReference type="ARBA" id="ARBA00006226"/>
    </source>
</evidence>
<dbReference type="PANTHER" id="PTHR33755:SF6">
    <property type="entry name" value="PLASMID STABILIZATION SYSTEM PROTEIN"/>
    <property type="match status" value="1"/>
</dbReference>
<comment type="similarity">
    <text evidence="1">Belongs to the RelE toxin family.</text>
</comment>
<dbReference type="InterPro" id="IPR051803">
    <property type="entry name" value="TA_system_RelE-like_toxin"/>
</dbReference>
<evidence type="ECO:0000313" key="3">
    <source>
        <dbReference type="EMBL" id="OYQ13553.1"/>
    </source>
</evidence>
<evidence type="ECO:0000313" key="4">
    <source>
        <dbReference type="Proteomes" id="UP000216164"/>
    </source>
</evidence>
<dbReference type="RefSeq" id="WP_003270443.1">
    <property type="nucleotide sequence ID" value="NZ_NCTK01000001.1"/>
</dbReference>
<accession>A0AAP8D499</accession>
<dbReference type="PANTHER" id="PTHR33755">
    <property type="entry name" value="TOXIN PARE1-RELATED"/>
    <property type="match status" value="1"/>
</dbReference>
<organism evidence="3 4">
    <name type="scientific">Ralstonia solanacearum K60</name>
    <dbReference type="NCBI Taxonomy" id="1091042"/>
    <lineage>
        <taxon>Bacteria</taxon>
        <taxon>Pseudomonadati</taxon>
        <taxon>Pseudomonadota</taxon>
        <taxon>Betaproteobacteria</taxon>
        <taxon>Burkholderiales</taxon>
        <taxon>Burkholderiaceae</taxon>
        <taxon>Ralstonia</taxon>
        <taxon>Ralstonia solanacearum species complex</taxon>
    </lineage>
</organism>
<dbReference type="InterPro" id="IPR007712">
    <property type="entry name" value="RelE/ParE_toxin"/>
</dbReference>